<sequence>MPSALSAHIMKIAVEGCCHGHLDAIYSHINQLETRHRYQVDVLLMCGDFQAIRNHQDLQCMSVPQKYKALGDFYKYYTGEKTAPLLTIVIGGNHEASNYFWELYHGGWLAPNIYFLGHSGIVKVNGVKIAGASGIFKAQDFRLGHHEKVPYDSAALRSIYHVREYCIRKLSLLPSSRIFLSHDWPQSIEQYGDVQGLLSRKKFFRSDVETGQLGSPPLMGLLHTLRPEWWFSAHLHTRFEATVIHQVAPSPAQPVDNPYEISIDDDDFEEIQPAPNPEPLAQPRNPDEITLDEEEIVVERPPAPPPATTPSETRFLALDKCLPKRDFLEVIDLAVPEYDAPAHSADSKSSVNGPTLSFDPDWLAITRAFHPLLSTTRHQPLFPDEVEARALVTKEREWVSKNILTNSRGEIPVLDHQQFVMTAPGPGTEGNNMHRQRKSIYSETI</sequence>
<accession>A0A8H5F2S4</accession>
<comment type="cofactor">
    <cofactor evidence="2">
        <name>Zn(2+)</name>
        <dbReference type="ChEBI" id="CHEBI:29105"/>
    </cofactor>
</comment>
<dbReference type="PANTHER" id="PTHR12849:SF0">
    <property type="entry name" value="LARIAT DEBRANCHING ENZYME"/>
    <property type="match status" value="1"/>
</dbReference>
<dbReference type="GO" id="GO:0008419">
    <property type="term" value="F:RNA lariat debranching enzyme activity"/>
    <property type="evidence" value="ECO:0007669"/>
    <property type="project" value="TreeGrafter"/>
</dbReference>
<evidence type="ECO:0000256" key="9">
    <source>
        <dbReference type="ARBA" id="ARBA00022833"/>
    </source>
</evidence>
<organism evidence="15 16">
    <name type="scientific">Psilocybe cf. subviscida</name>
    <dbReference type="NCBI Taxonomy" id="2480587"/>
    <lineage>
        <taxon>Eukaryota</taxon>
        <taxon>Fungi</taxon>
        <taxon>Dikarya</taxon>
        <taxon>Basidiomycota</taxon>
        <taxon>Agaricomycotina</taxon>
        <taxon>Agaricomycetes</taxon>
        <taxon>Agaricomycetidae</taxon>
        <taxon>Agaricales</taxon>
        <taxon>Agaricineae</taxon>
        <taxon>Strophariaceae</taxon>
        <taxon>Psilocybe</taxon>
    </lineage>
</organism>
<keyword evidence="9" id="KW-0862">Zinc</keyword>
<dbReference type="FunFam" id="3.60.21.10:FF:000035">
    <property type="entry name" value="Lariat debranching enzyme"/>
    <property type="match status" value="1"/>
</dbReference>
<evidence type="ECO:0000256" key="7">
    <source>
        <dbReference type="ARBA" id="ARBA00022723"/>
    </source>
</evidence>
<dbReference type="GO" id="GO:0005634">
    <property type="term" value="C:nucleus"/>
    <property type="evidence" value="ECO:0007669"/>
    <property type="project" value="UniProtKB-SubCell"/>
</dbReference>
<comment type="cofactor">
    <cofactor evidence="1">
        <name>Mn(2+)</name>
        <dbReference type="ChEBI" id="CHEBI:29035"/>
    </cofactor>
</comment>
<dbReference type="SMART" id="SM01124">
    <property type="entry name" value="DBR1"/>
    <property type="match status" value="1"/>
</dbReference>
<evidence type="ECO:0000256" key="11">
    <source>
        <dbReference type="ARBA" id="ARBA00023211"/>
    </source>
</evidence>
<evidence type="ECO:0000256" key="10">
    <source>
        <dbReference type="ARBA" id="ARBA00023004"/>
    </source>
</evidence>
<comment type="cofactor">
    <cofactor evidence="3">
        <name>Fe(2+)</name>
        <dbReference type="ChEBI" id="CHEBI:29033"/>
    </cofactor>
</comment>
<dbReference type="EMBL" id="JAACJJ010000028">
    <property type="protein sequence ID" value="KAF5321477.1"/>
    <property type="molecule type" value="Genomic_DNA"/>
</dbReference>
<comment type="subcellular location">
    <subcellularLocation>
        <location evidence="4">Nucleus</location>
    </subcellularLocation>
</comment>
<dbReference type="Pfam" id="PF00149">
    <property type="entry name" value="Metallophos"/>
    <property type="match status" value="1"/>
</dbReference>
<reference evidence="15 16" key="1">
    <citation type="journal article" date="2020" name="ISME J.">
        <title>Uncovering the hidden diversity of litter-decomposition mechanisms in mushroom-forming fungi.</title>
        <authorList>
            <person name="Floudas D."/>
            <person name="Bentzer J."/>
            <person name="Ahren D."/>
            <person name="Johansson T."/>
            <person name="Persson P."/>
            <person name="Tunlid A."/>
        </authorList>
    </citation>
    <scope>NUCLEOTIDE SEQUENCE [LARGE SCALE GENOMIC DNA]</scope>
    <source>
        <strain evidence="15 16">CBS 101986</strain>
    </source>
</reference>
<keyword evidence="6" id="KW-0507">mRNA processing</keyword>
<feature type="domain" description="Lariat debranching enzyme C-terminal" evidence="14">
    <location>
        <begin position="303"/>
        <end position="442"/>
    </location>
</feature>
<dbReference type="InterPro" id="IPR007708">
    <property type="entry name" value="DBR1_C"/>
</dbReference>
<keyword evidence="10" id="KW-0408">Iron</keyword>
<dbReference type="PANTHER" id="PTHR12849">
    <property type="entry name" value="RNA LARIAT DEBRANCHING ENZYME"/>
    <property type="match status" value="1"/>
</dbReference>
<keyword evidence="7" id="KW-0479">Metal-binding</keyword>
<dbReference type="Pfam" id="PF05011">
    <property type="entry name" value="DBR1"/>
    <property type="match status" value="1"/>
</dbReference>
<dbReference type="InterPro" id="IPR041816">
    <property type="entry name" value="Dbr1_N"/>
</dbReference>
<keyword evidence="8" id="KW-0378">Hydrolase</keyword>
<dbReference type="GO" id="GO:0046872">
    <property type="term" value="F:metal ion binding"/>
    <property type="evidence" value="ECO:0007669"/>
    <property type="project" value="UniProtKB-KW"/>
</dbReference>
<dbReference type="AlphaFoldDB" id="A0A8H5F2S4"/>
<feature type="compositionally biased region" description="Polar residues" evidence="13">
    <location>
        <begin position="429"/>
        <end position="445"/>
    </location>
</feature>
<proteinExistence type="inferred from homology"/>
<evidence type="ECO:0000256" key="5">
    <source>
        <dbReference type="ARBA" id="ARBA00006045"/>
    </source>
</evidence>
<comment type="caution">
    <text evidence="15">The sequence shown here is derived from an EMBL/GenBank/DDBJ whole genome shotgun (WGS) entry which is preliminary data.</text>
</comment>
<evidence type="ECO:0000256" key="1">
    <source>
        <dbReference type="ARBA" id="ARBA00001936"/>
    </source>
</evidence>
<keyword evidence="12" id="KW-0539">Nucleus</keyword>
<name>A0A8H5F2S4_9AGAR</name>
<dbReference type="GO" id="GO:0000398">
    <property type="term" value="P:mRNA splicing, via spliceosome"/>
    <property type="evidence" value="ECO:0007669"/>
    <property type="project" value="TreeGrafter"/>
</dbReference>
<gene>
    <name evidence="15" type="ORF">D9619_001122</name>
</gene>
<dbReference type="SUPFAM" id="SSF56300">
    <property type="entry name" value="Metallo-dependent phosphatases"/>
    <property type="match status" value="1"/>
</dbReference>
<dbReference type="InterPro" id="IPR004843">
    <property type="entry name" value="Calcineurin-like_PHP"/>
</dbReference>
<feature type="region of interest" description="Disordered" evidence="13">
    <location>
        <begin position="423"/>
        <end position="445"/>
    </location>
</feature>
<evidence type="ECO:0000313" key="15">
    <source>
        <dbReference type="EMBL" id="KAF5321477.1"/>
    </source>
</evidence>
<evidence type="ECO:0000313" key="16">
    <source>
        <dbReference type="Proteomes" id="UP000567179"/>
    </source>
</evidence>
<evidence type="ECO:0000256" key="3">
    <source>
        <dbReference type="ARBA" id="ARBA00001954"/>
    </source>
</evidence>
<evidence type="ECO:0000259" key="14">
    <source>
        <dbReference type="SMART" id="SM01124"/>
    </source>
</evidence>
<protein>
    <recommendedName>
        <fullName evidence="14">Lariat debranching enzyme C-terminal domain-containing protein</fullName>
    </recommendedName>
</protein>
<keyword evidence="11" id="KW-0464">Manganese</keyword>
<evidence type="ECO:0000256" key="4">
    <source>
        <dbReference type="ARBA" id="ARBA00004123"/>
    </source>
</evidence>
<evidence type="ECO:0000256" key="8">
    <source>
        <dbReference type="ARBA" id="ARBA00022801"/>
    </source>
</evidence>
<dbReference type="Proteomes" id="UP000567179">
    <property type="component" value="Unassembled WGS sequence"/>
</dbReference>
<evidence type="ECO:0000256" key="13">
    <source>
        <dbReference type="SAM" id="MobiDB-lite"/>
    </source>
</evidence>
<dbReference type="OrthoDB" id="407609at2759"/>
<evidence type="ECO:0000256" key="2">
    <source>
        <dbReference type="ARBA" id="ARBA00001947"/>
    </source>
</evidence>
<dbReference type="CDD" id="cd00844">
    <property type="entry name" value="MPP_Dbr1_N"/>
    <property type="match status" value="1"/>
</dbReference>
<dbReference type="InterPro" id="IPR029052">
    <property type="entry name" value="Metallo-depent_PP-like"/>
</dbReference>
<evidence type="ECO:0000256" key="6">
    <source>
        <dbReference type="ARBA" id="ARBA00022664"/>
    </source>
</evidence>
<keyword evidence="16" id="KW-1185">Reference proteome</keyword>
<evidence type="ECO:0000256" key="12">
    <source>
        <dbReference type="ARBA" id="ARBA00023242"/>
    </source>
</evidence>
<comment type="similarity">
    <text evidence="5">Belongs to the lariat debranching enzyme family.</text>
</comment>